<comment type="caution">
    <text evidence="3">The sequence shown here is derived from an EMBL/GenBank/DDBJ whole genome shotgun (WGS) entry which is preliminary data.</text>
</comment>
<evidence type="ECO:0000313" key="3">
    <source>
        <dbReference type="EMBL" id="RLM70104.1"/>
    </source>
</evidence>
<reference evidence="4" key="1">
    <citation type="journal article" date="2019" name="Nat. Commun.">
        <title>The genome of broomcorn millet.</title>
        <authorList>
            <person name="Zou C."/>
            <person name="Miki D."/>
            <person name="Li D."/>
            <person name="Tang Q."/>
            <person name="Xiao L."/>
            <person name="Rajput S."/>
            <person name="Deng P."/>
            <person name="Jia W."/>
            <person name="Huang R."/>
            <person name="Zhang M."/>
            <person name="Sun Y."/>
            <person name="Hu J."/>
            <person name="Fu X."/>
            <person name="Schnable P.S."/>
            <person name="Li F."/>
            <person name="Zhang H."/>
            <person name="Feng B."/>
            <person name="Zhu X."/>
            <person name="Liu R."/>
            <person name="Schnable J.C."/>
            <person name="Zhu J.-K."/>
            <person name="Zhang H."/>
        </authorList>
    </citation>
    <scope>NUCLEOTIDE SEQUENCE [LARGE SCALE GENOMIC DNA]</scope>
</reference>
<sequence length="503" mass="57070">MADVQEALVGVNPSTTILSGHNESKVSSRAGYFLVPCNVTSPDPPSAAAVIPIPVTQADPQVNFDKSWSGSPMLWRRWVEKLRPRHEAAWQEIGILDGLVTSTWRFKRDETVLLEIAKFLSPRTNTFIFPWGEATVTLEDLAVLGGLPALGSCVRDEDDTPTPPKVQEDVNELNSVRWSLNGSKYKKPTFSGWVKHFLEDMATDDKRERIEHAAFLAMWLSMFVLTEAPFDVVQPNVFDIAVRMVHGEGMALAPAALASLYRDLSSLKSHISSRNQETFVVGTPLNVLQLWIWQRFLALRSKRAVSFQEDCNLPRAARWGNVQTRLDSSSVRGEHESPTRFEWMPYRRSTNIGPLGSWVSGDDIARSKELQSFARYIHACNLIGMYCTEKYHPHRVARQFGYDQDVPGTLPRIGSSWEESWRRYDLNPQSITIFVPDTDEPGITTNYMKWWKKFHDATDISKKRMAAVIQEGASTSRDPGIYRQRQDTQIKKLKAKRHPKALP</sequence>
<keyword evidence="4" id="KW-1185">Reference proteome</keyword>
<organism evidence="3 4">
    <name type="scientific">Panicum miliaceum</name>
    <name type="common">Proso millet</name>
    <name type="synonym">Broomcorn millet</name>
    <dbReference type="NCBI Taxonomy" id="4540"/>
    <lineage>
        <taxon>Eukaryota</taxon>
        <taxon>Viridiplantae</taxon>
        <taxon>Streptophyta</taxon>
        <taxon>Embryophyta</taxon>
        <taxon>Tracheophyta</taxon>
        <taxon>Spermatophyta</taxon>
        <taxon>Magnoliopsida</taxon>
        <taxon>Liliopsida</taxon>
        <taxon>Poales</taxon>
        <taxon>Poaceae</taxon>
        <taxon>PACMAD clade</taxon>
        <taxon>Panicoideae</taxon>
        <taxon>Panicodae</taxon>
        <taxon>Paniceae</taxon>
        <taxon>Panicinae</taxon>
        <taxon>Panicum</taxon>
        <taxon>Panicum sect. Panicum</taxon>
    </lineage>
</organism>
<evidence type="ECO:0000256" key="1">
    <source>
        <dbReference type="SAM" id="MobiDB-lite"/>
    </source>
</evidence>
<evidence type="ECO:0000313" key="4">
    <source>
        <dbReference type="Proteomes" id="UP000275267"/>
    </source>
</evidence>
<name>A0A3L6Q3K8_PANMI</name>
<dbReference type="InterPro" id="IPR044824">
    <property type="entry name" value="MAIN-like"/>
</dbReference>
<dbReference type="AlphaFoldDB" id="A0A3L6Q3K8"/>
<dbReference type="Pfam" id="PF10536">
    <property type="entry name" value="PMD"/>
    <property type="match status" value="1"/>
</dbReference>
<feature type="region of interest" description="Disordered" evidence="1">
    <location>
        <begin position="472"/>
        <end position="503"/>
    </location>
</feature>
<feature type="compositionally biased region" description="Basic residues" evidence="1">
    <location>
        <begin position="491"/>
        <end position="503"/>
    </location>
</feature>
<dbReference type="PANTHER" id="PTHR46033">
    <property type="entry name" value="PROTEIN MAIN-LIKE 2"/>
    <property type="match status" value="1"/>
</dbReference>
<dbReference type="STRING" id="4540.A0A3L6Q3K8"/>
<accession>A0A3L6Q3K8</accession>
<dbReference type="GO" id="GO:0010073">
    <property type="term" value="P:meristem maintenance"/>
    <property type="evidence" value="ECO:0007669"/>
    <property type="project" value="InterPro"/>
</dbReference>
<dbReference type="Proteomes" id="UP000275267">
    <property type="component" value="Unassembled WGS sequence"/>
</dbReference>
<gene>
    <name evidence="3" type="ORF">C2845_PM17G07720</name>
</gene>
<evidence type="ECO:0000259" key="2">
    <source>
        <dbReference type="Pfam" id="PF10536"/>
    </source>
</evidence>
<dbReference type="EMBL" id="PQIB02000014">
    <property type="protein sequence ID" value="RLM70104.1"/>
    <property type="molecule type" value="Genomic_DNA"/>
</dbReference>
<dbReference type="PANTHER" id="PTHR46033:SF32">
    <property type="entry name" value="EXPRESSED PROTEIN"/>
    <property type="match status" value="1"/>
</dbReference>
<feature type="domain" description="Aminotransferase-like plant mobile" evidence="2">
    <location>
        <begin position="94"/>
        <end position="452"/>
    </location>
</feature>
<protein>
    <recommendedName>
        <fullName evidence="2">Aminotransferase-like plant mobile domain-containing protein</fullName>
    </recommendedName>
</protein>
<dbReference type="OrthoDB" id="1572276at2759"/>
<dbReference type="InterPro" id="IPR019557">
    <property type="entry name" value="AminoTfrase-like_pln_mobile"/>
</dbReference>
<proteinExistence type="predicted"/>